<proteinExistence type="predicted"/>
<accession>A0A161M6L7</accession>
<dbReference type="Proteomes" id="UP000076586">
    <property type="component" value="Unassembled WGS sequence"/>
</dbReference>
<name>A0A161M6L7_9BACT</name>
<evidence type="ECO:0000313" key="1">
    <source>
        <dbReference type="EMBL" id="GAT64363.1"/>
    </source>
</evidence>
<reference evidence="2" key="2">
    <citation type="journal article" date="2017" name="Genome Announc.">
        <title>Draft genome sequence of Paludibacter jiangxiensis NM7(T), a propionate-producing fermentative bacterium.</title>
        <authorList>
            <person name="Qiu Y.-L."/>
            <person name="Tourlousse D.M."/>
            <person name="Matsuura N."/>
            <person name="Ohashi A."/>
            <person name="Sekiguchi Y."/>
        </authorList>
    </citation>
    <scope>NUCLEOTIDE SEQUENCE [LARGE SCALE GENOMIC DNA]</scope>
    <source>
        <strain evidence="2">NM7</strain>
    </source>
</reference>
<dbReference type="AlphaFoldDB" id="A0A161M6L7"/>
<reference evidence="2" key="1">
    <citation type="submission" date="2016-04" db="EMBL/GenBank/DDBJ databases">
        <title>Draft genome sequence of Paludibacter jiangxiensis strain NM7.</title>
        <authorList>
            <person name="Qiu Y."/>
            <person name="Matsuura N."/>
            <person name="Ohashi A."/>
            <person name="Tourlousse M.D."/>
            <person name="Sekiguchi Y."/>
        </authorList>
    </citation>
    <scope>NUCLEOTIDE SEQUENCE [LARGE SCALE GENOMIC DNA]</scope>
    <source>
        <strain evidence="2">NM7</strain>
    </source>
</reference>
<dbReference type="EMBL" id="BDCR01000004">
    <property type="protein sequence ID" value="GAT64363.1"/>
    <property type="molecule type" value="Genomic_DNA"/>
</dbReference>
<gene>
    <name evidence="1" type="ORF">PJIAN_4914</name>
</gene>
<keyword evidence="2" id="KW-1185">Reference proteome</keyword>
<organism evidence="1 2">
    <name type="scientific">Paludibacter jiangxiensis</name>
    <dbReference type="NCBI Taxonomy" id="681398"/>
    <lineage>
        <taxon>Bacteria</taxon>
        <taxon>Pseudomonadati</taxon>
        <taxon>Bacteroidota</taxon>
        <taxon>Bacteroidia</taxon>
        <taxon>Bacteroidales</taxon>
        <taxon>Paludibacteraceae</taxon>
        <taxon>Paludibacter</taxon>
    </lineage>
</organism>
<evidence type="ECO:0000313" key="2">
    <source>
        <dbReference type="Proteomes" id="UP000076586"/>
    </source>
</evidence>
<sequence length="91" mass="10846">MYLSKFFAVNRNLDFVFVNHVFNHFVKEATESILIELAIDYVCHFVGFDYPLLMNSIVHLLLWLQLFYGSKVQYIKRIIKCCLYVVVKIHI</sequence>
<protein>
    <submittedName>
        <fullName evidence="1">Uncharacterized protein</fullName>
    </submittedName>
</protein>
<comment type="caution">
    <text evidence="1">The sequence shown here is derived from an EMBL/GenBank/DDBJ whole genome shotgun (WGS) entry which is preliminary data.</text>
</comment>